<feature type="domain" description="Type II/III secretion system secretin-like" evidence="2">
    <location>
        <begin position="211"/>
        <end position="366"/>
    </location>
</feature>
<gene>
    <name evidence="4" type="ORF">MT2528_2014</name>
    <name evidence="5" type="ORF">NVI5450_2236</name>
</gene>
<name>A0A1L0BM24_9GAMM</name>
<dbReference type="InterPro" id="IPR050810">
    <property type="entry name" value="Bact_Secretion_Sys_Channel"/>
</dbReference>
<dbReference type="Proteomes" id="UP000182660">
    <property type="component" value="Unassembled WGS sequence"/>
</dbReference>
<evidence type="ECO:0000313" key="6">
    <source>
        <dbReference type="Proteomes" id="UP000182660"/>
    </source>
</evidence>
<dbReference type="PRINTS" id="PR00811">
    <property type="entry name" value="BCTERIALGSPD"/>
</dbReference>
<dbReference type="Pfam" id="PF00263">
    <property type="entry name" value="Secretin"/>
    <property type="match status" value="1"/>
</dbReference>
<evidence type="ECO:0000256" key="1">
    <source>
        <dbReference type="RuleBase" id="RU004003"/>
    </source>
</evidence>
<evidence type="ECO:0000313" key="5">
    <source>
        <dbReference type="EMBL" id="SGY99778.1"/>
    </source>
</evidence>
<proteinExistence type="inferred from homology"/>
<dbReference type="EMBL" id="FPLD01000060">
    <property type="protein sequence ID" value="SGY99778.1"/>
    <property type="molecule type" value="Genomic_DNA"/>
</dbReference>
<evidence type="ECO:0000259" key="3">
    <source>
        <dbReference type="Pfam" id="PF13629"/>
    </source>
</evidence>
<comment type="similarity">
    <text evidence="1">Belongs to the bacterial secretin family.</text>
</comment>
<sequence length="411" mass="44940">MNTGDAQTVMLDTSAATVFMSQPTIVDYKMIDDSKVVIFAKKEGQSTFIVYGDKGQEIHNSLVVVNRNLTLLEQQLAAYFPDEEIMLNNVGQQVVLSGTVATGRVKQKIYNFVGEMMEKESKDLLVMVSGDDQDEELDYMTRHVYSGVINNIKVISSQQINVKLTIAEVSSSFMDEIGIKYSAIAGTAGDYVNQLLHFSATDIVNIITAVDDDKVGRILAEPNLSVISGETASFLVGGELPVVTYIDNTANVMFKEYGIKLDVAAIVLDESNIRVTLIPEVSSLDTTNETINSNVPSLKTRKAKTTVELKNGQSFVLAGLLTSENSESVIKVPMLGDIPILGALFTYTKSKRTTTELIIVATVNLVSPISTESVVLPSMQKVTMLERILRVNLSDHDREQIGEITATMGFK</sequence>
<dbReference type="InterPro" id="IPR004846">
    <property type="entry name" value="T2SS/T3SS_dom"/>
</dbReference>
<dbReference type="InterPro" id="IPR001775">
    <property type="entry name" value="GspD/PilQ"/>
</dbReference>
<evidence type="ECO:0000259" key="2">
    <source>
        <dbReference type="Pfam" id="PF00263"/>
    </source>
</evidence>
<reference evidence="4 6" key="2">
    <citation type="submission" date="2016-11" db="EMBL/GenBank/DDBJ databases">
        <authorList>
            <person name="Klemetsen T."/>
        </authorList>
    </citation>
    <scope>NUCLEOTIDE SEQUENCE [LARGE SCALE GENOMIC DNA]</scope>
    <source>
        <strain evidence="4">MT 2528</strain>
    </source>
</reference>
<dbReference type="GO" id="GO:0015627">
    <property type="term" value="C:type II protein secretion system complex"/>
    <property type="evidence" value="ECO:0007669"/>
    <property type="project" value="TreeGrafter"/>
</dbReference>
<feature type="domain" description="Pilus formation protein N-terminal" evidence="3">
    <location>
        <begin position="1"/>
        <end position="66"/>
    </location>
</feature>
<evidence type="ECO:0000313" key="7">
    <source>
        <dbReference type="Proteomes" id="UP000183794"/>
    </source>
</evidence>
<dbReference type="GO" id="GO:0009306">
    <property type="term" value="P:protein secretion"/>
    <property type="evidence" value="ECO:0007669"/>
    <property type="project" value="InterPro"/>
</dbReference>
<dbReference type="EMBL" id="FPLJ01000050">
    <property type="protein sequence ID" value="SGY90826.1"/>
    <property type="molecule type" value="Genomic_DNA"/>
</dbReference>
<reference evidence="5 7" key="1">
    <citation type="submission" date="2016-11" db="EMBL/GenBank/DDBJ databases">
        <authorList>
            <person name="Jaros S."/>
            <person name="Januszkiewicz K."/>
            <person name="Wedrychowicz H."/>
        </authorList>
    </citation>
    <scope>NUCLEOTIDE SEQUENCE [LARGE SCALE GENOMIC DNA]</scope>
    <source>
        <strain evidence="5">NVI 5450</strain>
    </source>
</reference>
<dbReference type="Proteomes" id="UP000183794">
    <property type="component" value="Unassembled WGS sequence"/>
</dbReference>
<dbReference type="Pfam" id="PF13629">
    <property type="entry name" value="T2SS-T3SS_pil_N"/>
    <property type="match status" value="1"/>
</dbReference>
<dbReference type="PANTHER" id="PTHR30332">
    <property type="entry name" value="PROBABLE GENERAL SECRETION PATHWAY PROTEIN D"/>
    <property type="match status" value="1"/>
</dbReference>
<dbReference type="InterPro" id="IPR032789">
    <property type="entry name" value="T2SS-T3SS_pil_N"/>
</dbReference>
<organism evidence="5 7">
    <name type="scientific">Moritella viscosa</name>
    <dbReference type="NCBI Taxonomy" id="80854"/>
    <lineage>
        <taxon>Bacteria</taxon>
        <taxon>Pseudomonadati</taxon>
        <taxon>Pseudomonadota</taxon>
        <taxon>Gammaproteobacteria</taxon>
        <taxon>Alteromonadales</taxon>
        <taxon>Moritellaceae</taxon>
        <taxon>Moritella</taxon>
    </lineage>
</organism>
<dbReference type="PANTHER" id="PTHR30332:SF17">
    <property type="entry name" value="TYPE IV PILIATION SYSTEM PROTEIN DR_0774-RELATED"/>
    <property type="match status" value="1"/>
</dbReference>
<evidence type="ECO:0000313" key="4">
    <source>
        <dbReference type="EMBL" id="SGY90826.1"/>
    </source>
</evidence>
<keyword evidence="6" id="KW-1185">Reference proteome</keyword>
<dbReference type="AlphaFoldDB" id="A0A1L0BM24"/>
<accession>A0A1L0BM24</accession>
<protein>
    <submittedName>
        <fullName evidence="5">Type II/IV secretion system secretin RcpA/CpaC associated with Flp pilus assembly</fullName>
    </submittedName>
</protein>